<dbReference type="GO" id="GO:0022857">
    <property type="term" value="F:transmembrane transporter activity"/>
    <property type="evidence" value="ECO:0007669"/>
    <property type="project" value="InterPro"/>
</dbReference>
<keyword evidence="3 5" id="KW-1133">Transmembrane helix</keyword>
<dbReference type="InterPro" id="IPR005828">
    <property type="entry name" value="MFS_sugar_transport-like"/>
</dbReference>
<name>A0AAD7Z2S6_MYTSE</name>
<proteinExistence type="predicted"/>
<accession>A0AAD7Z2S6</accession>
<keyword evidence="4 5" id="KW-0472">Membrane</keyword>
<dbReference type="Proteomes" id="UP001231518">
    <property type="component" value="Chromosome 1"/>
</dbReference>
<dbReference type="InterPro" id="IPR036259">
    <property type="entry name" value="MFS_trans_sf"/>
</dbReference>
<reference evidence="6" key="1">
    <citation type="submission" date="2023-03" db="EMBL/GenBank/DDBJ databases">
        <title>Chromosome-level genomes of two armyworms, Mythimna separata and Mythimna loreyi, provide insights into the biosynthesis and reception of sex pheromones.</title>
        <authorList>
            <person name="Zhao H."/>
        </authorList>
    </citation>
    <scope>NUCLEOTIDE SEQUENCE</scope>
    <source>
        <strain evidence="6">BeijingLab</strain>
        <tissue evidence="6">Pupa</tissue>
    </source>
</reference>
<comment type="caution">
    <text evidence="6">The sequence shown here is derived from an EMBL/GenBank/DDBJ whole genome shotgun (WGS) entry which is preliminary data.</text>
</comment>
<evidence type="ECO:0000256" key="5">
    <source>
        <dbReference type="SAM" id="Phobius"/>
    </source>
</evidence>
<feature type="transmembrane region" description="Helical" evidence="5">
    <location>
        <begin position="38"/>
        <end position="58"/>
    </location>
</feature>
<sequence length="259" mass="28818">MDGKAKKPGEISETGVIEKTARVDYDELLSSAGEFGRYQILLFLATFPFYVFGAFSYFTQVFLTETSPNHWCMIPELQNLTVLERRNLAIPLDTESPFGYSRCLQYDANWSEVISTGVTANETWSAVPCQHGWEFNKTEFAYPTIASEMGWVCDQNSNQATAQSIFFVGSIVGGLIVGWIADRFGRIPAAVFSNMVGAIAGTATIFVNNFTEFTICALISLTFPETAQRDMPQTFDDAEELIKSQGFFDLPCTKKADKN</sequence>
<dbReference type="SUPFAM" id="SSF103473">
    <property type="entry name" value="MFS general substrate transporter"/>
    <property type="match status" value="1"/>
</dbReference>
<dbReference type="Gene3D" id="1.20.1250.20">
    <property type="entry name" value="MFS general substrate transporter like domains"/>
    <property type="match status" value="1"/>
</dbReference>
<dbReference type="EMBL" id="JARGEI010000001">
    <property type="protein sequence ID" value="KAJ8736894.1"/>
    <property type="molecule type" value="Genomic_DNA"/>
</dbReference>
<dbReference type="GO" id="GO:0016020">
    <property type="term" value="C:membrane"/>
    <property type="evidence" value="ECO:0007669"/>
    <property type="project" value="UniProtKB-SubCell"/>
</dbReference>
<keyword evidence="2 5" id="KW-0812">Transmembrane</keyword>
<dbReference type="Pfam" id="PF00083">
    <property type="entry name" value="Sugar_tr"/>
    <property type="match status" value="1"/>
</dbReference>
<dbReference type="AlphaFoldDB" id="A0AAD7Z2S6"/>
<organism evidence="6 7">
    <name type="scientific">Mythimna separata</name>
    <name type="common">Oriental armyworm</name>
    <name type="synonym">Pseudaletia separata</name>
    <dbReference type="NCBI Taxonomy" id="271217"/>
    <lineage>
        <taxon>Eukaryota</taxon>
        <taxon>Metazoa</taxon>
        <taxon>Ecdysozoa</taxon>
        <taxon>Arthropoda</taxon>
        <taxon>Hexapoda</taxon>
        <taxon>Insecta</taxon>
        <taxon>Pterygota</taxon>
        <taxon>Neoptera</taxon>
        <taxon>Endopterygota</taxon>
        <taxon>Lepidoptera</taxon>
        <taxon>Glossata</taxon>
        <taxon>Ditrysia</taxon>
        <taxon>Noctuoidea</taxon>
        <taxon>Noctuidae</taxon>
        <taxon>Noctuinae</taxon>
        <taxon>Hadenini</taxon>
        <taxon>Mythimna</taxon>
    </lineage>
</organism>
<keyword evidence="7" id="KW-1185">Reference proteome</keyword>
<comment type="subcellular location">
    <subcellularLocation>
        <location evidence="1">Membrane</location>
        <topology evidence="1">Multi-pass membrane protein</topology>
    </subcellularLocation>
</comment>
<evidence type="ECO:0000256" key="4">
    <source>
        <dbReference type="ARBA" id="ARBA00023136"/>
    </source>
</evidence>
<evidence type="ECO:0000313" key="7">
    <source>
        <dbReference type="Proteomes" id="UP001231518"/>
    </source>
</evidence>
<protein>
    <submittedName>
        <fullName evidence="6">Uncharacterized protein</fullName>
    </submittedName>
</protein>
<feature type="transmembrane region" description="Helical" evidence="5">
    <location>
        <begin position="164"/>
        <end position="181"/>
    </location>
</feature>
<feature type="transmembrane region" description="Helical" evidence="5">
    <location>
        <begin position="187"/>
        <end position="207"/>
    </location>
</feature>
<evidence type="ECO:0000256" key="1">
    <source>
        <dbReference type="ARBA" id="ARBA00004141"/>
    </source>
</evidence>
<gene>
    <name evidence="6" type="ORF">PYW07_000165</name>
</gene>
<dbReference type="PANTHER" id="PTHR24064">
    <property type="entry name" value="SOLUTE CARRIER FAMILY 22 MEMBER"/>
    <property type="match status" value="1"/>
</dbReference>
<evidence type="ECO:0000256" key="3">
    <source>
        <dbReference type="ARBA" id="ARBA00022989"/>
    </source>
</evidence>
<evidence type="ECO:0000256" key="2">
    <source>
        <dbReference type="ARBA" id="ARBA00022692"/>
    </source>
</evidence>
<evidence type="ECO:0000313" key="6">
    <source>
        <dbReference type="EMBL" id="KAJ8736894.1"/>
    </source>
</evidence>